<dbReference type="AlphaFoldDB" id="A0AAD7HJZ6"/>
<proteinExistence type="predicted"/>
<accession>A0AAD7HJZ6</accession>
<dbReference type="Proteomes" id="UP001215280">
    <property type="component" value="Unassembled WGS sequence"/>
</dbReference>
<evidence type="ECO:0000256" key="1">
    <source>
        <dbReference type="SAM" id="MobiDB-lite"/>
    </source>
</evidence>
<feature type="compositionally biased region" description="Acidic residues" evidence="1">
    <location>
        <begin position="492"/>
        <end position="550"/>
    </location>
</feature>
<evidence type="ECO:0008006" key="4">
    <source>
        <dbReference type="Google" id="ProtNLM"/>
    </source>
</evidence>
<feature type="region of interest" description="Disordered" evidence="1">
    <location>
        <begin position="475"/>
        <end position="550"/>
    </location>
</feature>
<gene>
    <name evidence="2" type="ORF">DFH07DRAFT_760315</name>
</gene>
<dbReference type="EMBL" id="JARJLG010000265">
    <property type="protein sequence ID" value="KAJ7721720.1"/>
    <property type="molecule type" value="Genomic_DNA"/>
</dbReference>
<evidence type="ECO:0000313" key="3">
    <source>
        <dbReference type="Proteomes" id="UP001215280"/>
    </source>
</evidence>
<sequence>MDVDGELFTIASTLFDKYGEIRPWLVDDEYHKGSGVWGRELNEGRLVFVISVSVKALYRKQGVGSWALQQLYASEHIEKTDQLICWPSPIPPHPPRDQWASVFDGIVEFFRKAGYRRIGSTSFFAYSQDPKHPSRMNHYLDDFDPDRKFTNSTEPFVRRTLHDAIHEDNSQSIVQFIRDAHAADSTCIRQPDSTGFCPIFVAVKSDNLYAVRTLISLGLSEEDLSSRENGDHLTALEALNADMRSGREFQEIFTRQLWAGYSDTKLLLEAALKRAMGHPMPATDAEWVAKKKWGCTCGKCLDGWLSPRTLRRLIDEADMAYDTAWETVDMEQMVPRKPLSAQSIEFNPILGHIPKRLWTEMYKTFILGYGGVMKAIAQLLGRDVLPTEATVRTELQDGQIDYEYVRAAQFYFQKGGRVEYALDAVTDNAKCSFLDLEGTDMDIYADNEEYLKTPTCDNDREFDIVRKKIGLDPMRVWGPYSMSPQQTHWNMDDSDNSDEDEHWDTDGEEDEEKQSDEMDIGQDSDEESDSEADCEEADSEDDDDDVDMEE</sequence>
<reference evidence="2" key="1">
    <citation type="submission" date="2023-03" db="EMBL/GenBank/DDBJ databases">
        <title>Massive genome expansion in bonnet fungi (Mycena s.s.) driven by repeated elements and novel gene families across ecological guilds.</title>
        <authorList>
            <consortium name="Lawrence Berkeley National Laboratory"/>
            <person name="Harder C.B."/>
            <person name="Miyauchi S."/>
            <person name="Viragh M."/>
            <person name="Kuo A."/>
            <person name="Thoen E."/>
            <person name="Andreopoulos B."/>
            <person name="Lu D."/>
            <person name="Skrede I."/>
            <person name="Drula E."/>
            <person name="Henrissat B."/>
            <person name="Morin E."/>
            <person name="Kohler A."/>
            <person name="Barry K."/>
            <person name="LaButti K."/>
            <person name="Morin E."/>
            <person name="Salamov A."/>
            <person name="Lipzen A."/>
            <person name="Mereny Z."/>
            <person name="Hegedus B."/>
            <person name="Baldrian P."/>
            <person name="Stursova M."/>
            <person name="Weitz H."/>
            <person name="Taylor A."/>
            <person name="Grigoriev I.V."/>
            <person name="Nagy L.G."/>
            <person name="Martin F."/>
            <person name="Kauserud H."/>
        </authorList>
    </citation>
    <scope>NUCLEOTIDE SEQUENCE</scope>
    <source>
        <strain evidence="2">CBHHK188m</strain>
    </source>
</reference>
<comment type="caution">
    <text evidence="2">The sequence shown here is derived from an EMBL/GenBank/DDBJ whole genome shotgun (WGS) entry which is preliminary data.</text>
</comment>
<organism evidence="2 3">
    <name type="scientific">Mycena maculata</name>
    <dbReference type="NCBI Taxonomy" id="230809"/>
    <lineage>
        <taxon>Eukaryota</taxon>
        <taxon>Fungi</taxon>
        <taxon>Dikarya</taxon>
        <taxon>Basidiomycota</taxon>
        <taxon>Agaricomycotina</taxon>
        <taxon>Agaricomycetes</taxon>
        <taxon>Agaricomycetidae</taxon>
        <taxon>Agaricales</taxon>
        <taxon>Marasmiineae</taxon>
        <taxon>Mycenaceae</taxon>
        <taxon>Mycena</taxon>
    </lineage>
</organism>
<name>A0AAD7HJZ6_9AGAR</name>
<evidence type="ECO:0000313" key="2">
    <source>
        <dbReference type="EMBL" id="KAJ7721720.1"/>
    </source>
</evidence>
<keyword evidence="3" id="KW-1185">Reference proteome</keyword>
<protein>
    <recommendedName>
        <fullName evidence="4">Ankyrin repeat family protein</fullName>
    </recommendedName>
</protein>